<sequence length="153" mass="17692">MANVLGEFMFRGRMVVKLFIHFQPLCLRYSQRTAARPQIGDFGDTFKTLTISQLNFIDTCFIPKMGLKDPERTCKRATVEAQLCPFRRASVALSQTRRTQTGSRSDFFGLSRPFSLSVWRFLARVFLLRLFVVVRHFAETSFTNTPVRDKKVV</sequence>
<organism evidence="1 2">
    <name type="scientific">Segatella buccae ATCC 33574</name>
    <dbReference type="NCBI Taxonomy" id="873513"/>
    <lineage>
        <taxon>Bacteria</taxon>
        <taxon>Pseudomonadati</taxon>
        <taxon>Bacteroidota</taxon>
        <taxon>Bacteroidia</taxon>
        <taxon>Bacteroidales</taxon>
        <taxon>Prevotellaceae</taxon>
        <taxon>Segatella</taxon>
    </lineage>
</organism>
<proteinExistence type="predicted"/>
<dbReference type="Proteomes" id="UP000003112">
    <property type="component" value="Unassembled WGS sequence"/>
</dbReference>
<dbReference type="STRING" id="873513.HMPREF6485_0447"/>
<dbReference type="EMBL" id="AEPD01000010">
    <property type="protein sequence ID" value="EFU31673.1"/>
    <property type="molecule type" value="Genomic_DNA"/>
</dbReference>
<evidence type="ECO:0000313" key="2">
    <source>
        <dbReference type="Proteomes" id="UP000003112"/>
    </source>
</evidence>
<protein>
    <submittedName>
        <fullName evidence="1">Uncharacterized protein</fullName>
    </submittedName>
</protein>
<comment type="caution">
    <text evidence="1">The sequence shown here is derived from an EMBL/GenBank/DDBJ whole genome shotgun (WGS) entry which is preliminary data.</text>
</comment>
<gene>
    <name evidence="1" type="ORF">HMPREF6485_0447</name>
</gene>
<reference evidence="1 2" key="1">
    <citation type="submission" date="2010-10" db="EMBL/GenBank/DDBJ databases">
        <authorList>
            <person name="Muzny D."/>
            <person name="Qin X."/>
            <person name="Deng J."/>
            <person name="Jiang H."/>
            <person name="Liu Y."/>
            <person name="Qu J."/>
            <person name="Song X.-Z."/>
            <person name="Zhang L."/>
            <person name="Thornton R."/>
            <person name="Coyle M."/>
            <person name="Francisco L."/>
            <person name="Jackson L."/>
            <person name="Javaid M."/>
            <person name="Korchina V."/>
            <person name="Kovar C."/>
            <person name="Mata R."/>
            <person name="Mathew T."/>
            <person name="Ngo R."/>
            <person name="Nguyen L."/>
            <person name="Nguyen N."/>
            <person name="Okwuonu G."/>
            <person name="Ongeri F."/>
            <person name="Pham C."/>
            <person name="Simmons D."/>
            <person name="Wilczek-Boney K."/>
            <person name="Hale W."/>
            <person name="Jakkamsetti A."/>
            <person name="Pham P."/>
            <person name="Ruth R."/>
            <person name="San Lucas F."/>
            <person name="Warren J."/>
            <person name="Zhang J."/>
            <person name="Zhao Z."/>
            <person name="Zhou C."/>
            <person name="Zhu D."/>
            <person name="Lee S."/>
            <person name="Bess C."/>
            <person name="Blankenburg K."/>
            <person name="Forbes L."/>
            <person name="Fu Q."/>
            <person name="Gubbala S."/>
            <person name="Hirani K."/>
            <person name="Jayaseelan J.C."/>
            <person name="Lara F."/>
            <person name="Munidasa M."/>
            <person name="Palculict T."/>
            <person name="Patil S."/>
            <person name="Pu L.-L."/>
            <person name="Saada N."/>
            <person name="Tang L."/>
            <person name="Weissenberger G."/>
            <person name="Zhu Y."/>
            <person name="Hemphill L."/>
            <person name="Shang Y."/>
            <person name="Youmans B."/>
            <person name="Ayvaz T."/>
            <person name="Ross M."/>
            <person name="Santibanez J."/>
            <person name="Aqrawi P."/>
            <person name="Gross S."/>
            <person name="Joshi V."/>
            <person name="Fowler G."/>
            <person name="Nazareth L."/>
            <person name="Reid J."/>
            <person name="Worley K."/>
            <person name="Petrosino J."/>
            <person name="Highlander S."/>
            <person name="Gibbs R."/>
        </authorList>
    </citation>
    <scope>NUCLEOTIDE SEQUENCE [LARGE SCALE GENOMIC DNA]</scope>
    <source>
        <strain evidence="1 2">ATCC 33574</strain>
    </source>
</reference>
<dbReference type="AlphaFoldDB" id="E6K441"/>
<dbReference type="HOGENOM" id="CLU_1711584_0_0_10"/>
<evidence type="ECO:0000313" key="1">
    <source>
        <dbReference type="EMBL" id="EFU31673.1"/>
    </source>
</evidence>
<accession>E6K441</accession>
<keyword evidence="2" id="KW-1185">Reference proteome</keyword>
<name>E6K441_9BACT</name>